<dbReference type="RefSeq" id="WP_346820903.1">
    <property type="nucleotide sequence ID" value="NZ_JBDKWZ010000004.1"/>
</dbReference>
<organism evidence="2 3">
    <name type="scientific">Rapidithrix thailandica</name>
    <dbReference type="NCBI Taxonomy" id="413964"/>
    <lineage>
        <taxon>Bacteria</taxon>
        <taxon>Pseudomonadati</taxon>
        <taxon>Bacteroidota</taxon>
        <taxon>Cytophagia</taxon>
        <taxon>Cytophagales</taxon>
        <taxon>Flammeovirgaceae</taxon>
        <taxon>Rapidithrix</taxon>
    </lineage>
</organism>
<feature type="region of interest" description="Disordered" evidence="1">
    <location>
        <begin position="463"/>
        <end position="484"/>
    </location>
</feature>
<protein>
    <submittedName>
        <fullName evidence="2">SusD/RagB family nutrient-binding outer membrane lipoprotein</fullName>
    </submittedName>
</protein>
<keyword evidence="2" id="KW-0449">Lipoprotein</keyword>
<name>A0AAW9SBL5_9BACT</name>
<dbReference type="SUPFAM" id="SSF48452">
    <property type="entry name" value="TPR-like"/>
    <property type="match status" value="1"/>
</dbReference>
<sequence length="484" mass="53529">MKKLFNISFSLIGLMILLVGCDSFLGGDTNTDPYRATPDLIKLDALLPTVIKESGDNHYRIAYSTSQIAQHTASYFASGADIHEITRINSAWTGIYLRALTNADQMVKLAEENGSPHYAGVAQVLMALNLGMATDLWENIPFDEAFKGPEILKPAYQAQEEIYNRVNSLLDAAIPNLQAATSVFSPSDDDLIYKGDLSKWEKVAYALKARYAIHLANKGDSYATMALTELENAIDGIENDFELIYNSRNLNPWHSQVGLPIKTGNYTITHSAQFIKCLNGDYYTVVDPRLPIIADKGGNDNYSGMINGSGSGSTTNLTVDTWYASSEAPIMMVTYAEMKFIEAEAAFLANGGTTTSVGAPQQAYEAYLEGITAHMQKLGVEEAEVNAYLADPNVAVGAANLTLELIMKEKYIALFLHPEAWIDVRRYNYNPDVFHSMTLPENHNPDLNGNFLQRASYPFDELSRNSGEVDKNTKEIGSRMWRDQ</sequence>
<dbReference type="InterPro" id="IPR011990">
    <property type="entry name" value="TPR-like_helical_dom_sf"/>
</dbReference>
<dbReference type="EMBL" id="JBDKWZ010000004">
    <property type="protein sequence ID" value="MEN7548121.1"/>
    <property type="molecule type" value="Genomic_DNA"/>
</dbReference>
<dbReference type="Pfam" id="PF12771">
    <property type="entry name" value="SusD-like_2"/>
    <property type="match status" value="1"/>
</dbReference>
<dbReference type="Proteomes" id="UP001403385">
    <property type="component" value="Unassembled WGS sequence"/>
</dbReference>
<dbReference type="InterPro" id="IPR041662">
    <property type="entry name" value="SusD-like_2"/>
</dbReference>
<dbReference type="AlphaFoldDB" id="A0AAW9SBL5"/>
<evidence type="ECO:0000313" key="3">
    <source>
        <dbReference type="Proteomes" id="UP001403385"/>
    </source>
</evidence>
<proteinExistence type="predicted"/>
<reference evidence="2 3" key="1">
    <citation type="submission" date="2024-04" db="EMBL/GenBank/DDBJ databases">
        <title>Novel genus in family Flammeovirgaceae.</title>
        <authorList>
            <person name="Nguyen T.H."/>
            <person name="Vuong T.Q."/>
            <person name="Le H."/>
            <person name="Kim S.-G."/>
        </authorList>
    </citation>
    <scope>NUCLEOTIDE SEQUENCE [LARGE SCALE GENOMIC DNA]</scope>
    <source>
        <strain evidence="2 3">JCM 23209</strain>
    </source>
</reference>
<gene>
    <name evidence="2" type="ORF">AAG747_09375</name>
</gene>
<evidence type="ECO:0000313" key="2">
    <source>
        <dbReference type="EMBL" id="MEN7548121.1"/>
    </source>
</evidence>
<dbReference type="PROSITE" id="PS51257">
    <property type="entry name" value="PROKAR_LIPOPROTEIN"/>
    <property type="match status" value="1"/>
</dbReference>
<dbReference type="Gene3D" id="1.25.40.390">
    <property type="match status" value="1"/>
</dbReference>
<accession>A0AAW9SBL5</accession>
<keyword evidence="3" id="KW-1185">Reference proteome</keyword>
<comment type="caution">
    <text evidence="2">The sequence shown here is derived from an EMBL/GenBank/DDBJ whole genome shotgun (WGS) entry which is preliminary data.</text>
</comment>
<evidence type="ECO:0000256" key="1">
    <source>
        <dbReference type="SAM" id="MobiDB-lite"/>
    </source>
</evidence>